<dbReference type="PANTHER" id="PTHR11905:SF159">
    <property type="entry name" value="ADAM METALLOPROTEASE"/>
    <property type="match status" value="1"/>
</dbReference>
<dbReference type="Pfam" id="PF13574">
    <property type="entry name" value="Reprolysin_2"/>
    <property type="match status" value="1"/>
</dbReference>
<accession>A0AA37WBY9</accession>
<feature type="domain" description="Peptidase M12B" evidence="2">
    <location>
        <begin position="181"/>
        <end position="414"/>
    </location>
</feature>
<reference evidence="3" key="2">
    <citation type="submission" date="2023-01" db="EMBL/GenBank/DDBJ databases">
        <title>Draft genome sequence of Portibacter lacus strain NBRC 108769.</title>
        <authorList>
            <person name="Sun Q."/>
            <person name="Mori K."/>
        </authorList>
    </citation>
    <scope>NUCLEOTIDE SEQUENCE</scope>
    <source>
        <strain evidence="3">NBRC 108769</strain>
    </source>
</reference>
<dbReference type="InterPro" id="IPR001590">
    <property type="entry name" value="Peptidase_M12B"/>
</dbReference>
<evidence type="ECO:0000256" key="1">
    <source>
        <dbReference type="SAM" id="SignalP"/>
    </source>
</evidence>
<keyword evidence="4" id="KW-1185">Reference proteome</keyword>
<proteinExistence type="predicted"/>
<dbReference type="InterPro" id="IPR038081">
    <property type="entry name" value="CalX-like_sf"/>
</dbReference>
<sequence>MRFGFLFLLVFLCAISNAQVISPDEMFSKYDLQSINTDHFYEQSSMRSNEKIYISIDKWNLELEHSGILSDDYRFIDEKGNEITSKADRPIPMQGYTTNGGRVSITVAKGFLYGTIEDGKELFYIEPSRYYSKTSNEDEVIIYNTKDVKSTAPIKCGVEVAAEKGINPNEKDTGSRAGLCYDVEYAIVNDWSMYDEYGAGGLEARNIGITNDVITNYDDEFADGINFVITGQYNSTCSTCNPFTVTTDLGNTLDNFVSWGNSQLSNQNNSFYIRYDVASFWSDVFANSGTVGLAYVGQICTNYRYNVLSDLTSPNSTDEQNATKLRVLTAHELGHNFGAGHDGSGSGFIMAPSVNATDTWSSASISAINSHISSRNCLETCANSPATVFFSGSGGTVLEGDGSGIGGSCLEDYIDYSIPVSISKYPSSNVVVSVNSNGSTATNTYDFQLLTTSLTFTPTGALSQNVIVRVYDDAIVESPEEIQLNLFLISGPAEISTTNTQSITINSEDFIESAGGEGGYFLYGPSFTNITNDGFFSGNRTDSRSRFILTASYLQSIGMFAGEIDMLGLYVYIKGSNGVYNDFRIGMKSTLNSDLSNVSWGGTQQVFIGDVTTLEGEFTNMEFTTAYDWDGTSNIYVETCFNNSTIIGLDQVALFSTGESSGAQNMSWSTNTLDNCGFVSSWTYSLDLQPNVLLRRRGSTEAETVASSDANGRIRAGETANMFSDNGRIIASIKNTGSTSLQCIDASISTAGLGKQILPSGGEYSDKTFQIETGNSGTYELTLYYTEEELATWGSENLTLDFIKSSVPIANSNAGNAETLTTSTVNTDVGADNIIAYTTTTSGPGYFALSNATVEAQVFANVTSTFDAGDVVIEELGKGVLIKNAEGTQYLVKVNSSGVITVTENNSLVANSYLPAGDLCIISPSKALMIKRSASSYTRINVDNNGAIAVSNTASLPSQRITQTQGHFGLMENGAGIIFQNSENECYKLYINVNGEVRVGQVSCPN</sequence>
<dbReference type="Gene3D" id="2.60.40.2030">
    <property type="match status" value="1"/>
</dbReference>
<name>A0AA37WBY9_9BACT</name>
<dbReference type="PANTHER" id="PTHR11905">
    <property type="entry name" value="ADAM A DISINTEGRIN AND METALLOPROTEASE DOMAIN"/>
    <property type="match status" value="1"/>
</dbReference>
<gene>
    <name evidence="3" type="ORF">GCM10007940_05260</name>
</gene>
<dbReference type="EMBL" id="BSOH01000001">
    <property type="protein sequence ID" value="GLR15911.1"/>
    <property type="molecule type" value="Genomic_DNA"/>
</dbReference>
<protein>
    <recommendedName>
        <fullName evidence="2">Peptidase M12B domain-containing protein</fullName>
    </recommendedName>
</protein>
<dbReference type="PROSITE" id="PS50215">
    <property type="entry name" value="ADAM_MEPRO"/>
    <property type="match status" value="1"/>
</dbReference>
<dbReference type="SUPFAM" id="SSF55486">
    <property type="entry name" value="Metalloproteases ('zincins'), catalytic domain"/>
    <property type="match status" value="1"/>
</dbReference>
<dbReference type="Proteomes" id="UP001156666">
    <property type="component" value="Unassembled WGS sequence"/>
</dbReference>
<dbReference type="GO" id="GO:0006508">
    <property type="term" value="P:proteolysis"/>
    <property type="evidence" value="ECO:0007669"/>
    <property type="project" value="InterPro"/>
</dbReference>
<evidence type="ECO:0000313" key="3">
    <source>
        <dbReference type="EMBL" id="GLR15911.1"/>
    </source>
</evidence>
<dbReference type="Gene3D" id="3.40.390.10">
    <property type="entry name" value="Collagenase (Catalytic Domain)"/>
    <property type="match status" value="1"/>
</dbReference>
<feature type="chain" id="PRO_5041359868" description="Peptidase M12B domain-containing protein" evidence="1">
    <location>
        <begin position="19"/>
        <end position="1006"/>
    </location>
</feature>
<dbReference type="RefSeq" id="WP_235294513.1">
    <property type="nucleotide sequence ID" value="NZ_BSOH01000001.1"/>
</dbReference>
<feature type="signal peptide" evidence="1">
    <location>
        <begin position="1"/>
        <end position="18"/>
    </location>
</feature>
<keyword evidence="1" id="KW-0732">Signal</keyword>
<evidence type="ECO:0000259" key="2">
    <source>
        <dbReference type="PROSITE" id="PS50215"/>
    </source>
</evidence>
<dbReference type="InterPro" id="IPR024079">
    <property type="entry name" value="MetalloPept_cat_dom_sf"/>
</dbReference>
<comment type="caution">
    <text evidence="3">The sequence shown here is derived from an EMBL/GenBank/DDBJ whole genome shotgun (WGS) entry which is preliminary data.</text>
</comment>
<dbReference type="AlphaFoldDB" id="A0AA37WBY9"/>
<dbReference type="GO" id="GO:0004222">
    <property type="term" value="F:metalloendopeptidase activity"/>
    <property type="evidence" value="ECO:0007669"/>
    <property type="project" value="InterPro"/>
</dbReference>
<dbReference type="SUPFAM" id="SSF141072">
    <property type="entry name" value="CalX-like"/>
    <property type="match status" value="1"/>
</dbReference>
<reference evidence="3" key="1">
    <citation type="journal article" date="2014" name="Int. J. Syst. Evol. Microbiol.">
        <title>Complete genome sequence of Corynebacterium casei LMG S-19264T (=DSM 44701T), isolated from a smear-ripened cheese.</title>
        <authorList>
            <consortium name="US DOE Joint Genome Institute (JGI-PGF)"/>
            <person name="Walter F."/>
            <person name="Albersmeier A."/>
            <person name="Kalinowski J."/>
            <person name="Ruckert C."/>
        </authorList>
    </citation>
    <scope>NUCLEOTIDE SEQUENCE</scope>
    <source>
        <strain evidence="3">NBRC 108769</strain>
    </source>
</reference>
<organism evidence="3 4">
    <name type="scientific">Portibacter lacus</name>
    <dbReference type="NCBI Taxonomy" id="1099794"/>
    <lineage>
        <taxon>Bacteria</taxon>
        <taxon>Pseudomonadati</taxon>
        <taxon>Bacteroidota</taxon>
        <taxon>Saprospiria</taxon>
        <taxon>Saprospirales</taxon>
        <taxon>Haliscomenobacteraceae</taxon>
        <taxon>Portibacter</taxon>
    </lineage>
</organism>
<evidence type="ECO:0000313" key="4">
    <source>
        <dbReference type="Proteomes" id="UP001156666"/>
    </source>
</evidence>